<keyword evidence="3 5" id="KW-0732">Signal</keyword>
<dbReference type="InterPro" id="IPR011042">
    <property type="entry name" value="6-blade_b-propeller_TolB-like"/>
</dbReference>
<evidence type="ECO:0000313" key="8">
    <source>
        <dbReference type="EMBL" id="MBU3843390.1"/>
    </source>
</evidence>
<dbReference type="InterPro" id="IPR014167">
    <property type="entry name" value="Tol-Pal_TolB"/>
</dbReference>
<dbReference type="InterPro" id="IPR011659">
    <property type="entry name" value="WD40"/>
</dbReference>
<reference evidence="8" key="1">
    <citation type="journal article" date="2021" name="PeerJ">
        <title>Extensive microbial diversity within the chicken gut microbiome revealed by metagenomics and culture.</title>
        <authorList>
            <person name="Gilroy R."/>
            <person name="Ravi A."/>
            <person name="Getino M."/>
            <person name="Pursley I."/>
            <person name="Horton D.L."/>
            <person name="Alikhan N.F."/>
            <person name="Baker D."/>
            <person name="Gharbi K."/>
            <person name="Hall N."/>
            <person name="Watson M."/>
            <person name="Adriaenssens E.M."/>
            <person name="Foster-Nyarko E."/>
            <person name="Jarju S."/>
            <person name="Secka A."/>
            <person name="Antonio M."/>
            <person name="Oren A."/>
            <person name="Chaudhuri R.R."/>
            <person name="La Ragione R."/>
            <person name="Hildebrand F."/>
            <person name="Pallen M.J."/>
        </authorList>
    </citation>
    <scope>NUCLEOTIDE SEQUENCE</scope>
    <source>
        <strain evidence="8">378</strain>
    </source>
</reference>
<feature type="signal peptide" evidence="5">
    <location>
        <begin position="1"/>
        <end position="22"/>
    </location>
</feature>
<evidence type="ECO:0000256" key="5">
    <source>
        <dbReference type="HAMAP-Rule" id="MF_00671"/>
    </source>
</evidence>
<dbReference type="PANTHER" id="PTHR36842:SF1">
    <property type="entry name" value="PROTEIN TOLB"/>
    <property type="match status" value="1"/>
</dbReference>
<dbReference type="Pfam" id="PF04052">
    <property type="entry name" value="TolB_N"/>
    <property type="match status" value="1"/>
</dbReference>
<keyword evidence="5" id="KW-0131">Cell cycle</keyword>
<dbReference type="Proteomes" id="UP000733611">
    <property type="component" value="Unassembled WGS sequence"/>
</dbReference>
<comment type="function">
    <text evidence="5">Part of the Tol-Pal system, which plays a role in outer membrane invagination during cell division and is important for maintaining outer membrane integrity.</text>
</comment>
<organism evidence="8 9">
    <name type="scientific">Candidatus Anaerobiospirillum pullicola</name>
    <dbReference type="NCBI Taxonomy" id="2838451"/>
    <lineage>
        <taxon>Bacteria</taxon>
        <taxon>Pseudomonadati</taxon>
        <taxon>Pseudomonadota</taxon>
        <taxon>Gammaproteobacteria</taxon>
        <taxon>Aeromonadales</taxon>
        <taxon>Succinivibrionaceae</taxon>
        <taxon>Anaerobiospirillum</taxon>
    </lineage>
</organism>
<evidence type="ECO:0000259" key="7">
    <source>
        <dbReference type="Pfam" id="PF04052"/>
    </source>
</evidence>
<evidence type="ECO:0000256" key="1">
    <source>
        <dbReference type="ARBA" id="ARBA00004418"/>
    </source>
</evidence>
<dbReference type="GO" id="GO:0051301">
    <property type="term" value="P:cell division"/>
    <property type="evidence" value="ECO:0007669"/>
    <property type="project" value="UniProtKB-UniRule"/>
</dbReference>
<dbReference type="AlphaFoldDB" id="A0A948TE44"/>
<evidence type="ECO:0000256" key="3">
    <source>
        <dbReference type="ARBA" id="ARBA00022729"/>
    </source>
</evidence>
<dbReference type="InterPro" id="IPR007195">
    <property type="entry name" value="TolB_N"/>
</dbReference>
<evidence type="ECO:0000256" key="6">
    <source>
        <dbReference type="SAM" id="MobiDB-lite"/>
    </source>
</evidence>
<comment type="subcellular location">
    <subcellularLocation>
        <location evidence="1 5">Periplasm</location>
    </subcellularLocation>
</comment>
<keyword evidence="4 5" id="KW-0574">Periplasm</keyword>
<evidence type="ECO:0000256" key="2">
    <source>
        <dbReference type="ARBA" id="ARBA00009820"/>
    </source>
</evidence>
<dbReference type="Pfam" id="PF07676">
    <property type="entry name" value="PD40"/>
    <property type="match status" value="4"/>
</dbReference>
<comment type="subunit">
    <text evidence="5">The Tol-Pal system is composed of five core proteins: the inner membrane proteins TolA, TolQ and TolR, the periplasmic protein TolB and the outer membrane protein Pal. They form a network linking the inner and outer membranes and the peptidoglycan layer.</text>
</comment>
<proteinExistence type="inferred from homology"/>
<comment type="similarity">
    <text evidence="2 5">Belongs to the TolB family.</text>
</comment>
<dbReference type="HAMAP" id="MF_00671">
    <property type="entry name" value="TolB"/>
    <property type="match status" value="1"/>
</dbReference>
<keyword evidence="5" id="KW-0132">Cell division</keyword>
<evidence type="ECO:0000313" key="9">
    <source>
        <dbReference type="Proteomes" id="UP000733611"/>
    </source>
</evidence>
<dbReference type="Gene3D" id="3.40.50.10070">
    <property type="entry name" value="TolB, N-terminal domain"/>
    <property type="match status" value="1"/>
</dbReference>
<sequence length="433" mass="47698" precursor="true">MRFFKVLGILLLSMCMLSGAHAALQIEITGGINEGRRVVVLPFRNSAQTQADISSIVSADLMRSGKFTPITYQQLPQNAVVNNTINFAALATLGAEAVVSGEVVPNNNGTFTVVYRIFGVQGQNQGKLLTQPRQFSFSPQQLRQAAHLVSDRTYELLTGQRGAFRTRIAYIVYRFGDPYPYQLMTSDYDGYNETPILRSTEPIMTPNWSPDGERLVYVSFERRAPTIFVQNIFTQKRTKLASFKGLNSSPSWSPDGNKIAFTLSKDGQPEIYYYDLVASKLVRVTNNRAIDTEPSWSADSNTIYFTSERGGRAQIYAVDLNTLEAKRVTYQGALNLSARPIPGSDALIVITRAQGYRVARVDADGSIYMLTTSSLDESPSVSPNGSMVIYSTVYQGRKGLALVSTDGRFKANLPSNTSGEVSAPAWGPLQPER</sequence>
<feature type="domain" description="TolB N-terminal" evidence="7">
    <location>
        <begin position="24"/>
        <end position="125"/>
    </location>
</feature>
<dbReference type="Gene3D" id="2.120.10.30">
    <property type="entry name" value="TolB, C-terminal domain"/>
    <property type="match status" value="1"/>
</dbReference>
<dbReference type="SUPFAM" id="SSF69304">
    <property type="entry name" value="Tricorn protease N-terminal domain"/>
    <property type="match status" value="1"/>
</dbReference>
<dbReference type="EMBL" id="JAHLFE010000013">
    <property type="protein sequence ID" value="MBU3843390.1"/>
    <property type="molecule type" value="Genomic_DNA"/>
</dbReference>
<evidence type="ECO:0000256" key="4">
    <source>
        <dbReference type="ARBA" id="ARBA00022764"/>
    </source>
</evidence>
<dbReference type="NCBIfam" id="TIGR02800">
    <property type="entry name" value="propeller_TolB"/>
    <property type="match status" value="1"/>
</dbReference>
<reference evidence="8" key="2">
    <citation type="submission" date="2021-04" db="EMBL/GenBank/DDBJ databases">
        <authorList>
            <person name="Gilroy R."/>
        </authorList>
    </citation>
    <scope>NUCLEOTIDE SEQUENCE</scope>
    <source>
        <strain evidence="8">378</strain>
    </source>
</reference>
<name>A0A948TE44_9GAMM</name>
<accession>A0A948TE44</accession>
<feature type="chain" id="PRO_5038199087" description="Tol-Pal system protein TolB" evidence="5">
    <location>
        <begin position="23"/>
        <end position="433"/>
    </location>
</feature>
<protein>
    <recommendedName>
        <fullName evidence="5">Tol-Pal system protein TolB</fullName>
    </recommendedName>
</protein>
<comment type="caution">
    <text evidence="8">The sequence shown here is derived from an EMBL/GenBank/DDBJ whole genome shotgun (WGS) entry which is preliminary data.</text>
</comment>
<dbReference type="PANTHER" id="PTHR36842">
    <property type="entry name" value="PROTEIN TOLB HOMOLOG"/>
    <property type="match status" value="1"/>
</dbReference>
<dbReference type="SUPFAM" id="SSF52964">
    <property type="entry name" value="TolB, N-terminal domain"/>
    <property type="match status" value="1"/>
</dbReference>
<feature type="region of interest" description="Disordered" evidence="6">
    <location>
        <begin position="413"/>
        <end position="433"/>
    </location>
</feature>
<dbReference type="GO" id="GO:0042597">
    <property type="term" value="C:periplasmic space"/>
    <property type="evidence" value="ECO:0007669"/>
    <property type="project" value="UniProtKB-SubCell"/>
</dbReference>
<dbReference type="GO" id="GO:0017038">
    <property type="term" value="P:protein import"/>
    <property type="evidence" value="ECO:0007669"/>
    <property type="project" value="InterPro"/>
</dbReference>
<gene>
    <name evidence="5 8" type="primary">tolB</name>
    <name evidence="8" type="ORF">H9847_00740</name>
</gene>